<feature type="compositionally biased region" description="Polar residues" evidence="1">
    <location>
        <begin position="739"/>
        <end position="755"/>
    </location>
</feature>
<dbReference type="GeneID" id="20035337"/>
<feature type="compositionally biased region" description="Acidic residues" evidence="1">
    <location>
        <begin position="1101"/>
        <end position="1111"/>
    </location>
</feature>
<evidence type="ECO:0008006" key="4">
    <source>
        <dbReference type="Google" id="ProtNLM"/>
    </source>
</evidence>
<feature type="compositionally biased region" description="Basic and acidic residues" evidence="1">
    <location>
        <begin position="87"/>
        <end position="119"/>
    </location>
</feature>
<feature type="compositionally biased region" description="Basic and acidic residues" evidence="1">
    <location>
        <begin position="1091"/>
        <end position="1100"/>
    </location>
</feature>
<dbReference type="SUPFAM" id="SSF54001">
    <property type="entry name" value="Cysteine proteinases"/>
    <property type="match status" value="1"/>
</dbReference>
<feature type="region of interest" description="Disordered" evidence="1">
    <location>
        <begin position="374"/>
        <end position="412"/>
    </location>
</feature>
<evidence type="ECO:0000313" key="2">
    <source>
        <dbReference type="EMBL" id="EUD69200.1"/>
    </source>
</evidence>
<feature type="compositionally biased region" description="Basic residues" evidence="1">
    <location>
        <begin position="1081"/>
        <end position="1090"/>
    </location>
</feature>
<feature type="region of interest" description="Disordered" evidence="1">
    <location>
        <begin position="75"/>
        <end position="138"/>
    </location>
</feature>
<feature type="region of interest" description="Disordered" evidence="1">
    <location>
        <begin position="507"/>
        <end position="549"/>
    </location>
</feature>
<dbReference type="Proteomes" id="UP000030640">
    <property type="component" value="Unassembled WGS sequence"/>
</dbReference>
<feature type="region of interest" description="Disordered" evidence="1">
    <location>
        <begin position="738"/>
        <end position="757"/>
    </location>
</feature>
<evidence type="ECO:0000313" key="3">
    <source>
        <dbReference type="Proteomes" id="UP000030640"/>
    </source>
</evidence>
<dbReference type="RefSeq" id="XP_008813902.1">
    <property type="nucleotide sequence ID" value="XM_008815680.1"/>
</dbReference>
<feature type="region of interest" description="Disordered" evidence="1">
    <location>
        <begin position="577"/>
        <end position="608"/>
    </location>
</feature>
<accession>W7ABY7</accession>
<feature type="compositionally biased region" description="Basic and acidic residues" evidence="1">
    <location>
        <begin position="375"/>
        <end position="397"/>
    </location>
</feature>
<dbReference type="InterPro" id="IPR038765">
    <property type="entry name" value="Papain-like_cys_pep_sf"/>
</dbReference>
<gene>
    <name evidence="2" type="ORF">C922_00063</name>
</gene>
<dbReference type="EMBL" id="KI965460">
    <property type="protein sequence ID" value="EUD69200.1"/>
    <property type="molecule type" value="Genomic_DNA"/>
</dbReference>
<feature type="region of interest" description="Disordered" evidence="1">
    <location>
        <begin position="959"/>
        <end position="985"/>
    </location>
</feature>
<feature type="compositionally biased region" description="Basic and acidic residues" evidence="1">
    <location>
        <begin position="532"/>
        <end position="546"/>
    </location>
</feature>
<dbReference type="OrthoDB" id="9374162at2759"/>
<name>W7ABY7_9APIC</name>
<reference evidence="2 3" key="1">
    <citation type="submission" date="2013-02" db="EMBL/GenBank/DDBJ databases">
        <title>The Genome Sequence of Plasmodium inui San Antonio 1.</title>
        <authorList>
            <consortium name="The Broad Institute Genome Sequencing Platform"/>
            <consortium name="The Broad Institute Genome Sequencing Center for Infectious Disease"/>
            <person name="Neafsey D."/>
            <person name="Cheeseman I."/>
            <person name="Volkman S."/>
            <person name="Adams J."/>
            <person name="Walker B."/>
            <person name="Young S.K."/>
            <person name="Zeng Q."/>
            <person name="Gargeya S."/>
            <person name="Fitzgerald M."/>
            <person name="Haas B."/>
            <person name="Abouelleil A."/>
            <person name="Alvarado L."/>
            <person name="Arachchi H.M."/>
            <person name="Berlin A.M."/>
            <person name="Chapman S.B."/>
            <person name="Dewar J."/>
            <person name="Goldberg J."/>
            <person name="Griggs A."/>
            <person name="Gujja S."/>
            <person name="Hansen M."/>
            <person name="Howarth C."/>
            <person name="Imamovic A."/>
            <person name="Larimer J."/>
            <person name="McCowan C."/>
            <person name="Murphy C."/>
            <person name="Neiman D."/>
            <person name="Pearson M."/>
            <person name="Priest M."/>
            <person name="Roberts A."/>
            <person name="Saif S."/>
            <person name="Shea T."/>
            <person name="Sisk P."/>
            <person name="Sykes S."/>
            <person name="Wortman J."/>
            <person name="Nusbaum C."/>
            <person name="Birren B."/>
        </authorList>
    </citation>
    <scope>NUCLEOTIDE SEQUENCE [LARGE SCALE GENOMIC DNA]</scope>
    <source>
        <strain evidence="2 3">San Antonio 1</strain>
    </source>
</reference>
<sequence length="1964" mass="225729">MEDTLLKHRIVDFGGNKNALDLWKKYVTEEVLREPALGRTGKKRTRREAKREAKRVDTWLNLCGQRVHHWRDPNEFPECQSEEVPPDDGRQFGKGEEGRKNDTLLTEKNKCRNNGHDDLVSPPDEEERKKKKKEEKELLSRERKSYLEGFEKLLEKLDQDTKQHFNKHQNDQGAETHGQCIVTYQNYECRNADVTYREDVDFFRFFYSSVSLIKENKALIPRGNYLYELIHPQTSSSFPVPNKLSYYLVKLFINNKWRLVFVHLTLSYNEKNQILSCRSLDEKELWPHILMEALLTCFRLFPLPDYHFYLLEMLTGLKFINKSYEFSPFADHLRTEKCFFIPCAVLSGRRSDRGGDRSSVNFCDNADVAASPQYLHEEQRAPKDASREEQRPDHSEETTNLVHTGNRQEDTTANLCAVPNHRLSSSETLKSSPPHEDPTPGRFFFLICSVEKEHIKIKCENVKPRHCTSYSDYQQSVLKAKKDVFLKGYAYINDRGNIRIKDTELVPVNTLTPPKGSPDGGNEGDQGTDKNLSARDTRREPQRDSCSDATCDTCDITVNEDNAQEVLQLIRKILGDGKNSTKRPKTGSEESDGKLSRMGTSKSGKKNAHKHLDKWLDEGELERLTQKVNVKYTWKYLIRTNGSFLAKGETIFFLVNRSHFEVASTDRYAKDRTAKIQGSQKNHNKVKVKKKDSSRDTLSSASNATQEESFPYLILICSVRINRSGNNSELSLLREELKTQNGANGPSSSNGCTNSDHVRVAPNEESLSDGLHEFCFSFFSCKVGRRKKCAAGDTMVRKRNETRRNIFSHADSRQGGLLHLLTSKLGSVPEEVVMEGSNACCRDNSALHSGEKHAMLSPKDILNCECFVRKIGEERLTPNEDAKGGDKADRERTPLRVLAPNLFLNNSGHDEWRDYPFDEEIRKRNIHLRGNMEHFFLVYVKRSRRGDFSVEWLEKKKKKTEQGGTSKQAKKSDDTQHGNNSLHSRSEEKLISCSFISVEEYLEKKLKMKMAFLKKKLTIGEECPMKVLLKYTVTIPQMRNLRTPFFYVIHKVNELKVLPHLDLYICNVSKWNGSSDVQNARGRKKKKTKKSEKNENSMDQKDEEEGEDKGEDEQHHSHNGMKNLFYKISMENFIQKICIPPGDNNDDDGKDECTYLFLVVSKKVERLIGKDLHFEIAIASPSSDKDTSCEEQTKKKKTNIRLNEVSSFCKRYSFNDSGEYIDLGVKKDCRRENSSGGVNPKNDNRTVADNCSESLPLAEKRKGQTEAGIDNVHLNHYNCERKTKRFKLIKKVSINSKRDSTWGSIYVKLNNPHLFKNIVVKIVKLKRKKITHEKCANLNFITNNWGREIILKRRRKKSVFFKHVELATSDSYLLQVEVNMLSDTAQKRWSGDISPVCLPQRGNNISEPPSKKYSYIHPNILMNVLLNFSDDVSLEEDTSNEDVEIEMKKFFDFSKINLENLTLSSQYKHMDNIFSLKNDLLFRYRGNYDEVFGHLSKVCTGDLQSAIPSTLSVGENSHTCDGIRKKYTKGTHNWVNPLSDNHYDDLLCTNKAEETKHLEPSMGKEHFFQALSSVLNLSKETSAYVESKVLHPGSDRVGRSSFAQMLQVVGNETRCLSFGAVEKLEKFEKYPFAKLMDIPTNTDREEKKRKEDDPTSKEFEASFDSFLSLSTAAKKTIDDLKATYNLKNKLDIYRIKMDAELQLRENTFFSLGGKIGSTTRTVSSVVKKNSSRLDKTQNGAYNSKGCEKGTVRLTNGGANPTAEDHIPSCDEDETDSHDKKGIFYVQHKIDPPIENLQDLINVVKRVNTSIDINDTKNRKLKMDKMVKERKAFIENIKNNVKTNRFKNHPTEELKNIYKKGTELKLHIYNPDLMKYIKTHYLLLDNLNDIRGLLNPSKLRRIKMTTNEKETFNVEEAVTDKKLFMQLFRKCSDVIKNDTNLQLSDSYKNLCKDAQQIFNKMIEGT</sequence>
<feature type="compositionally biased region" description="Basic residues" evidence="1">
    <location>
        <begin position="682"/>
        <end position="692"/>
    </location>
</feature>
<proteinExistence type="predicted"/>
<dbReference type="VEuPathDB" id="PlasmoDB:C922_00063"/>
<evidence type="ECO:0000256" key="1">
    <source>
        <dbReference type="SAM" id="MobiDB-lite"/>
    </source>
</evidence>
<organism evidence="2 3">
    <name type="scientific">Plasmodium inui San Antonio 1</name>
    <dbReference type="NCBI Taxonomy" id="1237626"/>
    <lineage>
        <taxon>Eukaryota</taxon>
        <taxon>Sar</taxon>
        <taxon>Alveolata</taxon>
        <taxon>Apicomplexa</taxon>
        <taxon>Aconoidasida</taxon>
        <taxon>Haemosporida</taxon>
        <taxon>Plasmodiidae</taxon>
        <taxon>Plasmodium</taxon>
        <taxon>Plasmodium (Plasmodium)</taxon>
    </lineage>
</organism>
<feature type="region of interest" description="Disordered" evidence="1">
    <location>
        <begin position="673"/>
        <end position="702"/>
    </location>
</feature>
<feature type="compositionally biased region" description="Basic and acidic residues" evidence="1">
    <location>
        <begin position="586"/>
        <end position="595"/>
    </location>
</feature>
<keyword evidence="3" id="KW-1185">Reference proteome</keyword>
<protein>
    <recommendedName>
        <fullName evidence="4">Calpain catalytic domain-containing protein</fullName>
    </recommendedName>
</protein>
<feature type="region of interest" description="Disordered" evidence="1">
    <location>
        <begin position="1075"/>
        <end position="1118"/>
    </location>
</feature>